<dbReference type="EMBL" id="FNJB01000014">
    <property type="protein sequence ID" value="SDP78547.1"/>
    <property type="molecule type" value="Genomic_DNA"/>
</dbReference>
<dbReference type="AlphaFoldDB" id="A0A1H0VJ58"/>
<organism evidence="1 2">
    <name type="scientific">Actinokineospora alba</name>
    <dbReference type="NCBI Taxonomy" id="504798"/>
    <lineage>
        <taxon>Bacteria</taxon>
        <taxon>Bacillati</taxon>
        <taxon>Actinomycetota</taxon>
        <taxon>Actinomycetes</taxon>
        <taxon>Pseudonocardiales</taxon>
        <taxon>Pseudonocardiaceae</taxon>
        <taxon>Actinokineospora</taxon>
    </lineage>
</organism>
<dbReference type="OrthoDB" id="3696204at2"/>
<accession>A0A1H0VJ58</accession>
<dbReference type="RefSeq" id="WP_091383092.1">
    <property type="nucleotide sequence ID" value="NZ_FNDV01000012.1"/>
</dbReference>
<evidence type="ECO:0000313" key="1">
    <source>
        <dbReference type="EMBL" id="SDP78547.1"/>
    </source>
</evidence>
<dbReference type="Proteomes" id="UP000199651">
    <property type="component" value="Unassembled WGS sequence"/>
</dbReference>
<gene>
    <name evidence="1" type="ORF">SAMN05192558_11478</name>
</gene>
<keyword evidence="2" id="KW-1185">Reference proteome</keyword>
<proteinExistence type="predicted"/>
<name>A0A1H0VJ58_9PSEU</name>
<evidence type="ECO:0000313" key="2">
    <source>
        <dbReference type="Proteomes" id="UP000199651"/>
    </source>
</evidence>
<protein>
    <submittedName>
        <fullName evidence="1">Uncharacterized protein</fullName>
    </submittedName>
</protein>
<reference evidence="2" key="1">
    <citation type="submission" date="2016-10" db="EMBL/GenBank/DDBJ databases">
        <authorList>
            <person name="Varghese N."/>
            <person name="Submissions S."/>
        </authorList>
    </citation>
    <scope>NUCLEOTIDE SEQUENCE [LARGE SCALE GENOMIC DNA]</scope>
    <source>
        <strain evidence="2">IBRC-M 10655</strain>
    </source>
</reference>
<dbReference type="STRING" id="504798.SAMN05421871_11278"/>
<sequence>MDEDDEDDDLEVPAEVHTVCQYCGGGGMVADPKLAMIGGSPRNVDNGRPCPHCETVGHFPGIIPPV</sequence>